<evidence type="ECO:0000256" key="1">
    <source>
        <dbReference type="ARBA" id="ARBA00009387"/>
    </source>
</evidence>
<dbReference type="Gene3D" id="1.10.530.10">
    <property type="match status" value="1"/>
</dbReference>
<evidence type="ECO:0000313" key="5">
    <source>
        <dbReference type="Proteomes" id="UP001589789"/>
    </source>
</evidence>
<evidence type="ECO:0000256" key="2">
    <source>
        <dbReference type="SAM" id="MobiDB-lite"/>
    </source>
</evidence>
<keyword evidence="5" id="KW-1185">Reference proteome</keyword>
<dbReference type="EMBL" id="JBHLVZ010000084">
    <property type="protein sequence ID" value="MFC0388557.1"/>
    <property type="molecule type" value="Genomic_DNA"/>
</dbReference>
<dbReference type="SUPFAM" id="SSF53955">
    <property type="entry name" value="Lysozyme-like"/>
    <property type="match status" value="1"/>
</dbReference>
<dbReference type="Proteomes" id="UP001589789">
    <property type="component" value="Unassembled WGS sequence"/>
</dbReference>
<dbReference type="InterPro" id="IPR023346">
    <property type="entry name" value="Lysozyme-like_dom_sf"/>
</dbReference>
<feature type="region of interest" description="Disordered" evidence="2">
    <location>
        <begin position="201"/>
        <end position="235"/>
    </location>
</feature>
<sequence length="235" mass="24989">MPGGAGGELCLPAIAAAERTGNLPTHLLRSIAFVESGRIDPATGRAVPWPWAINVAGTGYFYDSKAAAIAAVQGFQARGIRSIDVGCAQVNLMHHATAFDSLESAFDPQTNASYAARFLNELRRATGTWPLAAAGYHSRTAELGIAYARKVMNIWPGSARYGSLPAAAGPANAFARVRDSADYSLLTPEFAATARRIDQDRAQGPGWIQRPSEPAAVLPPGSRRTARRDFRDLPG</sequence>
<proteinExistence type="inferred from homology"/>
<comment type="similarity">
    <text evidence="1">Belongs to the virb1 family.</text>
</comment>
<comment type="caution">
    <text evidence="4">The sequence shown here is derived from an EMBL/GenBank/DDBJ whole genome shotgun (WGS) entry which is preliminary data.</text>
</comment>
<dbReference type="Pfam" id="PF01464">
    <property type="entry name" value="SLT"/>
    <property type="match status" value="1"/>
</dbReference>
<dbReference type="RefSeq" id="WP_377055084.1">
    <property type="nucleotide sequence ID" value="NZ_JBHLVZ010000084.1"/>
</dbReference>
<gene>
    <name evidence="4" type="ORF">ACFFIC_23875</name>
</gene>
<evidence type="ECO:0000313" key="4">
    <source>
        <dbReference type="EMBL" id="MFC0388557.1"/>
    </source>
</evidence>
<name>A0ABV6IY62_9PROT</name>
<protein>
    <submittedName>
        <fullName evidence="4">Transglycosylase SLT domain-containing protein</fullName>
    </submittedName>
</protein>
<reference evidence="4 5" key="1">
    <citation type="submission" date="2024-09" db="EMBL/GenBank/DDBJ databases">
        <authorList>
            <person name="Sun Q."/>
            <person name="Mori K."/>
        </authorList>
    </citation>
    <scope>NUCLEOTIDE SEQUENCE [LARGE SCALE GENOMIC DNA]</scope>
    <source>
        <strain evidence="4 5">CCM 7468</strain>
    </source>
</reference>
<dbReference type="InterPro" id="IPR008258">
    <property type="entry name" value="Transglycosylase_SLT_dom_1"/>
</dbReference>
<evidence type="ECO:0000259" key="3">
    <source>
        <dbReference type="Pfam" id="PF01464"/>
    </source>
</evidence>
<feature type="domain" description="Transglycosylase SLT" evidence="3">
    <location>
        <begin position="14"/>
        <end position="138"/>
    </location>
</feature>
<accession>A0ABV6IY62</accession>
<organism evidence="4 5">
    <name type="scientific">Muricoccus vinaceus</name>
    <dbReference type="NCBI Taxonomy" id="424704"/>
    <lineage>
        <taxon>Bacteria</taxon>
        <taxon>Pseudomonadati</taxon>
        <taxon>Pseudomonadota</taxon>
        <taxon>Alphaproteobacteria</taxon>
        <taxon>Acetobacterales</taxon>
        <taxon>Roseomonadaceae</taxon>
        <taxon>Muricoccus</taxon>
    </lineage>
</organism>